<reference evidence="2" key="2">
    <citation type="journal article" date="2015" name="Fish Shellfish Immunol.">
        <title>Early steps in the European eel (Anguilla anguilla)-Vibrio vulnificus interaction in the gills: Role of the RtxA13 toxin.</title>
        <authorList>
            <person name="Callol A."/>
            <person name="Pajuelo D."/>
            <person name="Ebbesson L."/>
            <person name="Teles M."/>
            <person name="MacKenzie S."/>
            <person name="Amaro C."/>
        </authorList>
    </citation>
    <scope>NUCLEOTIDE SEQUENCE</scope>
</reference>
<name>A0A0E9TSY5_ANGAN</name>
<evidence type="ECO:0000256" key="1">
    <source>
        <dbReference type="SAM" id="Phobius"/>
    </source>
</evidence>
<dbReference type="AlphaFoldDB" id="A0A0E9TSY5"/>
<accession>A0A0E9TSY5</accession>
<organism evidence="2">
    <name type="scientific">Anguilla anguilla</name>
    <name type="common">European freshwater eel</name>
    <name type="synonym">Muraena anguilla</name>
    <dbReference type="NCBI Taxonomy" id="7936"/>
    <lineage>
        <taxon>Eukaryota</taxon>
        <taxon>Metazoa</taxon>
        <taxon>Chordata</taxon>
        <taxon>Craniata</taxon>
        <taxon>Vertebrata</taxon>
        <taxon>Euteleostomi</taxon>
        <taxon>Actinopterygii</taxon>
        <taxon>Neopterygii</taxon>
        <taxon>Teleostei</taxon>
        <taxon>Anguilliformes</taxon>
        <taxon>Anguillidae</taxon>
        <taxon>Anguilla</taxon>
    </lineage>
</organism>
<evidence type="ECO:0000313" key="2">
    <source>
        <dbReference type="EMBL" id="JAH56676.1"/>
    </source>
</evidence>
<protein>
    <submittedName>
        <fullName evidence="2">Uncharacterized protein</fullName>
    </submittedName>
</protein>
<dbReference type="EMBL" id="GBXM01051901">
    <property type="protein sequence ID" value="JAH56676.1"/>
    <property type="molecule type" value="Transcribed_RNA"/>
</dbReference>
<sequence length="31" mass="3624">MPSCRLLEDYGICSLYPVFFFLLFFASPFSL</sequence>
<reference evidence="2" key="1">
    <citation type="submission" date="2014-11" db="EMBL/GenBank/DDBJ databases">
        <authorList>
            <person name="Amaro Gonzalez C."/>
        </authorList>
    </citation>
    <scope>NUCLEOTIDE SEQUENCE</scope>
</reference>
<keyword evidence="1" id="KW-1133">Transmembrane helix</keyword>
<proteinExistence type="predicted"/>
<keyword evidence="1" id="KW-0812">Transmembrane</keyword>
<feature type="transmembrane region" description="Helical" evidence="1">
    <location>
        <begin position="12"/>
        <end position="30"/>
    </location>
</feature>
<keyword evidence="1" id="KW-0472">Membrane</keyword>